<feature type="compositionally biased region" description="Low complexity" evidence="1">
    <location>
        <begin position="454"/>
        <end position="464"/>
    </location>
</feature>
<accession>A0A7J0BW14</accession>
<comment type="caution">
    <text evidence="2">The sequence shown here is derived from an EMBL/GenBank/DDBJ whole genome shotgun (WGS) entry which is preliminary data.</text>
</comment>
<feature type="region of interest" description="Disordered" evidence="1">
    <location>
        <begin position="398"/>
        <end position="418"/>
    </location>
</feature>
<name>A0A7J0BW14_9BACT</name>
<protein>
    <submittedName>
        <fullName evidence="2">Phosphodiesterase</fullName>
    </submittedName>
</protein>
<dbReference type="SUPFAM" id="SSF53649">
    <property type="entry name" value="Alkaline phosphatase-like"/>
    <property type="match status" value="1"/>
</dbReference>
<keyword evidence="3" id="KW-1185">Reference proteome</keyword>
<evidence type="ECO:0000313" key="3">
    <source>
        <dbReference type="Proteomes" id="UP000503820"/>
    </source>
</evidence>
<dbReference type="InterPro" id="IPR002591">
    <property type="entry name" value="Phosphodiest/P_Trfase"/>
</dbReference>
<sequence length="475" mass="52045">MLGLDGLPLSLARTLAATGRFPALARLTEKARAIRAELPELSPVNWTSFFTATGPEEHGIFGFTRIHARTYEMALCSLEHVQTPTIFDRLGAAGLTARVVNLPNTYPARPLRGMMVSGFVAHDLSRAVFPPMLAGALRQRGYLLEADTTRAADNPLALLEELRKTLASRRAALDLLWPDLAWNLFVLVLTETDRLFHFLFDAVNDPAHALHQQCLSLLMEWDSTIAALLERFDALPDPKRLIVLADHGFTHLITEVDLNAFLRAEGLLHTALPPEASDELDASGILPSTRAFALDPGRIYLHTAARFARGQVSADNAAPLRERIRQALLSLRHNGTPVLAAVHDAASLYPGPMQPFAPDLVCEPNPGFDLKAKFNRRDVFSLHGRTGTHTVHDVFFYDSTPPDMQQPNSEPNMRPNMRPDMQPDSGPTFGPAMQAERVRDVGRLVLHHFGLAAAEPAAEKTAPAAPAPSSPATVR</sequence>
<feature type="compositionally biased region" description="Polar residues" evidence="1">
    <location>
        <begin position="402"/>
        <end position="411"/>
    </location>
</feature>
<dbReference type="AlphaFoldDB" id="A0A7J0BW14"/>
<dbReference type="Proteomes" id="UP000503820">
    <property type="component" value="Unassembled WGS sequence"/>
</dbReference>
<dbReference type="InterPro" id="IPR017850">
    <property type="entry name" value="Alkaline_phosphatase_core_sf"/>
</dbReference>
<reference evidence="2 3" key="1">
    <citation type="submission" date="2020-05" db="EMBL/GenBank/DDBJ databases">
        <title>Draft genome sequence of Desulfovibrio psychrotolerans JS1T.</title>
        <authorList>
            <person name="Ueno A."/>
            <person name="Tamazawa S."/>
            <person name="Tamamura S."/>
            <person name="Murakami T."/>
            <person name="Kiyama T."/>
            <person name="Inomata H."/>
            <person name="Amano Y."/>
            <person name="Miyakawa K."/>
            <person name="Tamaki H."/>
            <person name="Naganuma T."/>
            <person name="Kaneko K."/>
        </authorList>
    </citation>
    <scope>NUCLEOTIDE SEQUENCE [LARGE SCALE GENOMIC DNA]</scope>
    <source>
        <strain evidence="2 3">JS1</strain>
    </source>
</reference>
<proteinExistence type="predicted"/>
<feature type="region of interest" description="Disordered" evidence="1">
    <location>
        <begin position="454"/>
        <end position="475"/>
    </location>
</feature>
<dbReference type="EMBL" id="BLVP01000008">
    <property type="protein sequence ID" value="GFM37355.1"/>
    <property type="molecule type" value="Genomic_DNA"/>
</dbReference>
<gene>
    <name evidence="2" type="ORF">DSM19430T_20390</name>
</gene>
<dbReference type="Pfam" id="PF01663">
    <property type="entry name" value="Phosphodiest"/>
    <property type="match status" value="1"/>
</dbReference>
<evidence type="ECO:0000313" key="2">
    <source>
        <dbReference type="EMBL" id="GFM37355.1"/>
    </source>
</evidence>
<dbReference type="Gene3D" id="3.40.720.10">
    <property type="entry name" value="Alkaline Phosphatase, subunit A"/>
    <property type="match status" value="1"/>
</dbReference>
<organism evidence="2 3">
    <name type="scientific">Desulfovibrio psychrotolerans</name>
    <dbReference type="NCBI Taxonomy" id="415242"/>
    <lineage>
        <taxon>Bacteria</taxon>
        <taxon>Pseudomonadati</taxon>
        <taxon>Thermodesulfobacteriota</taxon>
        <taxon>Desulfovibrionia</taxon>
        <taxon>Desulfovibrionales</taxon>
        <taxon>Desulfovibrionaceae</taxon>
        <taxon>Desulfovibrio</taxon>
    </lineage>
</organism>
<evidence type="ECO:0000256" key="1">
    <source>
        <dbReference type="SAM" id="MobiDB-lite"/>
    </source>
</evidence>